<feature type="transmembrane region" description="Helical" evidence="6">
    <location>
        <begin position="372"/>
        <end position="393"/>
    </location>
</feature>
<dbReference type="InterPro" id="IPR036259">
    <property type="entry name" value="MFS_trans_sf"/>
</dbReference>
<dbReference type="GO" id="GO:0015385">
    <property type="term" value="F:sodium:proton antiporter activity"/>
    <property type="evidence" value="ECO:0007669"/>
    <property type="project" value="TreeGrafter"/>
</dbReference>
<dbReference type="SUPFAM" id="SSF103473">
    <property type="entry name" value="MFS general substrate transporter"/>
    <property type="match status" value="1"/>
</dbReference>
<evidence type="ECO:0000256" key="1">
    <source>
        <dbReference type="ARBA" id="ARBA00004141"/>
    </source>
</evidence>
<evidence type="ECO:0000259" key="7">
    <source>
        <dbReference type="PROSITE" id="PS50850"/>
    </source>
</evidence>
<evidence type="ECO:0000256" key="6">
    <source>
        <dbReference type="SAM" id="Phobius"/>
    </source>
</evidence>
<name>A0A0M9VHZ7_9FLAO</name>
<evidence type="ECO:0000256" key="3">
    <source>
        <dbReference type="ARBA" id="ARBA00022692"/>
    </source>
</evidence>
<dbReference type="InterPro" id="IPR011701">
    <property type="entry name" value="MFS"/>
</dbReference>
<feature type="transmembrane region" description="Helical" evidence="6">
    <location>
        <begin position="216"/>
        <end position="239"/>
    </location>
</feature>
<dbReference type="Gene3D" id="1.20.1720.10">
    <property type="entry name" value="Multidrug resistance protein D"/>
    <property type="match status" value="1"/>
</dbReference>
<dbReference type="Pfam" id="PF07690">
    <property type="entry name" value="MFS_1"/>
    <property type="match status" value="1"/>
</dbReference>
<evidence type="ECO:0000256" key="4">
    <source>
        <dbReference type="ARBA" id="ARBA00022989"/>
    </source>
</evidence>
<dbReference type="STRING" id="1202724.AM493_08800"/>
<protein>
    <recommendedName>
        <fullName evidence="7">Major facilitator superfamily (MFS) profile domain-containing protein</fullName>
    </recommendedName>
</protein>
<feature type="transmembrane region" description="Helical" evidence="6">
    <location>
        <begin position="305"/>
        <end position="328"/>
    </location>
</feature>
<reference evidence="8 9" key="1">
    <citation type="submission" date="2015-08" db="EMBL/GenBank/DDBJ databases">
        <title>Whole genome sequence of Flavobacterium akiainvivens IK-1T, from decaying Wikstroemia oahuensis, an endemic Hawaiian shrub.</title>
        <authorList>
            <person name="Wan X."/>
            <person name="Hou S."/>
            <person name="Saito J."/>
            <person name="Donachie S."/>
        </authorList>
    </citation>
    <scope>NUCLEOTIDE SEQUENCE [LARGE SCALE GENOMIC DNA]</scope>
    <source>
        <strain evidence="8 9">IK-1</strain>
    </source>
</reference>
<feature type="transmembrane region" description="Helical" evidence="6">
    <location>
        <begin position="48"/>
        <end position="66"/>
    </location>
</feature>
<feature type="transmembrane region" description="Helical" evidence="6">
    <location>
        <begin position="136"/>
        <end position="154"/>
    </location>
</feature>
<keyword evidence="2" id="KW-0813">Transport</keyword>
<keyword evidence="3 6" id="KW-0812">Transmembrane</keyword>
<sequence length="398" mass="43440">MKSQNLKFLRISSLLAFILIPLGGLTTDIYIPSLPAMAQQLSVSVESVQLSLLIFMISSGLSQLFIGSILDSFGRYKINIVALVLFSLSSFIIAMVPNIYLIYAMRVIQGITVSLIIVGKRAFFVDMYTGHALKNYTSLFSIVWATAPIVAPFIGGYLQQLFGWESNFYLLGILTAIVLFFELKYTGESLKNFQPFNWVNISKVYKTMLSTPDFSLGLLIIGFTYSLLVIYGMVSPFIIEKVYGYSSVETGYSSLLSGVSLMSGGIISKSLLNKPLFTKLNTAIAIQLIVAVAMLLTSISATSIWVLIGFTVPIHLMSGFIFNNVYAYSLQRFTHNAGTASGLTGGSIYVISSVVGYGLINTLSIKSVHALSAVNLGIVALLLMVIVAFKHYVKARIA</sequence>
<evidence type="ECO:0000256" key="2">
    <source>
        <dbReference type="ARBA" id="ARBA00022448"/>
    </source>
</evidence>
<feature type="transmembrane region" description="Helical" evidence="6">
    <location>
        <begin position="166"/>
        <end position="183"/>
    </location>
</feature>
<feature type="transmembrane region" description="Helical" evidence="6">
    <location>
        <begin position="340"/>
        <end position="360"/>
    </location>
</feature>
<feature type="transmembrane region" description="Helical" evidence="6">
    <location>
        <begin position="78"/>
        <end position="101"/>
    </location>
</feature>
<dbReference type="PROSITE" id="PS50850">
    <property type="entry name" value="MFS"/>
    <property type="match status" value="1"/>
</dbReference>
<dbReference type="RefSeq" id="WP_054407613.1">
    <property type="nucleotide sequence ID" value="NZ_FOYA01000007.1"/>
</dbReference>
<dbReference type="AlphaFoldDB" id="A0A0M9VHZ7"/>
<dbReference type="PANTHER" id="PTHR23502">
    <property type="entry name" value="MAJOR FACILITATOR SUPERFAMILY"/>
    <property type="match status" value="1"/>
</dbReference>
<keyword evidence="5 6" id="KW-0472">Membrane</keyword>
<comment type="subcellular location">
    <subcellularLocation>
        <location evidence="1">Membrane</location>
        <topology evidence="1">Multi-pass membrane protein</topology>
    </subcellularLocation>
</comment>
<dbReference type="Proteomes" id="UP000037755">
    <property type="component" value="Unassembled WGS sequence"/>
</dbReference>
<dbReference type="EMBL" id="LIYD01000005">
    <property type="protein sequence ID" value="KOS06120.1"/>
    <property type="molecule type" value="Genomic_DNA"/>
</dbReference>
<feature type="transmembrane region" description="Helical" evidence="6">
    <location>
        <begin position="280"/>
        <end position="299"/>
    </location>
</feature>
<accession>A0A0M9VHZ7</accession>
<dbReference type="InterPro" id="IPR020846">
    <property type="entry name" value="MFS_dom"/>
</dbReference>
<gene>
    <name evidence="8" type="ORF">AM493_08800</name>
</gene>
<evidence type="ECO:0000313" key="8">
    <source>
        <dbReference type="EMBL" id="KOS06120.1"/>
    </source>
</evidence>
<organism evidence="8 9">
    <name type="scientific">Flavobacterium akiainvivens</name>
    <dbReference type="NCBI Taxonomy" id="1202724"/>
    <lineage>
        <taxon>Bacteria</taxon>
        <taxon>Pseudomonadati</taxon>
        <taxon>Bacteroidota</taxon>
        <taxon>Flavobacteriia</taxon>
        <taxon>Flavobacteriales</taxon>
        <taxon>Flavobacteriaceae</taxon>
        <taxon>Flavobacterium</taxon>
    </lineage>
</organism>
<feature type="domain" description="Major facilitator superfamily (MFS) profile" evidence="7">
    <location>
        <begin position="12"/>
        <end position="392"/>
    </location>
</feature>
<comment type="caution">
    <text evidence="8">The sequence shown here is derived from an EMBL/GenBank/DDBJ whole genome shotgun (WGS) entry which is preliminary data.</text>
</comment>
<dbReference type="OrthoDB" id="9814303at2"/>
<evidence type="ECO:0000313" key="9">
    <source>
        <dbReference type="Proteomes" id="UP000037755"/>
    </source>
</evidence>
<dbReference type="GO" id="GO:1990961">
    <property type="term" value="P:xenobiotic detoxification by transmembrane export across the plasma membrane"/>
    <property type="evidence" value="ECO:0007669"/>
    <property type="project" value="TreeGrafter"/>
</dbReference>
<evidence type="ECO:0000256" key="5">
    <source>
        <dbReference type="ARBA" id="ARBA00023136"/>
    </source>
</evidence>
<dbReference type="PANTHER" id="PTHR23502:SF132">
    <property type="entry name" value="POLYAMINE TRANSPORTER 2-RELATED"/>
    <property type="match status" value="1"/>
</dbReference>
<feature type="transmembrane region" description="Helical" evidence="6">
    <location>
        <begin position="107"/>
        <end position="124"/>
    </location>
</feature>
<proteinExistence type="predicted"/>
<keyword evidence="4 6" id="KW-1133">Transmembrane helix</keyword>
<keyword evidence="9" id="KW-1185">Reference proteome</keyword>
<dbReference type="GO" id="GO:0005886">
    <property type="term" value="C:plasma membrane"/>
    <property type="evidence" value="ECO:0007669"/>
    <property type="project" value="TreeGrafter"/>
</dbReference>
<dbReference type="PATRIC" id="fig|1202724.3.peg.1828"/>
<feature type="transmembrane region" description="Helical" evidence="6">
    <location>
        <begin position="251"/>
        <end position="268"/>
    </location>
</feature>